<protein>
    <submittedName>
        <fullName evidence="1">Uncharacterized protein</fullName>
    </submittedName>
</protein>
<reference evidence="1 2" key="1">
    <citation type="submission" date="2021-06" db="EMBL/GenBank/DDBJ databases">
        <title>Caerostris extrusa draft genome.</title>
        <authorList>
            <person name="Kono N."/>
            <person name="Arakawa K."/>
        </authorList>
    </citation>
    <scope>NUCLEOTIDE SEQUENCE [LARGE SCALE GENOMIC DNA]</scope>
</reference>
<gene>
    <name evidence="1" type="ORF">CEXT_373011</name>
</gene>
<evidence type="ECO:0000313" key="2">
    <source>
        <dbReference type="Proteomes" id="UP001054945"/>
    </source>
</evidence>
<dbReference type="EMBL" id="BPLR01012612">
    <property type="protein sequence ID" value="GIY55157.1"/>
    <property type="molecule type" value="Genomic_DNA"/>
</dbReference>
<proteinExistence type="predicted"/>
<organism evidence="1 2">
    <name type="scientific">Caerostris extrusa</name>
    <name type="common">Bark spider</name>
    <name type="synonym">Caerostris bankana</name>
    <dbReference type="NCBI Taxonomy" id="172846"/>
    <lineage>
        <taxon>Eukaryota</taxon>
        <taxon>Metazoa</taxon>
        <taxon>Ecdysozoa</taxon>
        <taxon>Arthropoda</taxon>
        <taxon>Chelicerata</taxon>
        <taxon>Arachnida</taxon>
        <taxon>Araneae</taxon>
        <taxon>Araneomorphae</taxon>
        <taxon>Entelegynae</taxon>
        <taxon>Araneoidea</taxon>
        <taxon>Araneidae</taxon>
        <taxon>Caerostris</taxon>
    </lineage>
</organism>
<comment type="caution">
    <text evidence="1">The sequence shown here is derived from an EMBL/GenBank/DDBJ whole genome shotgun (WGS) entry which is preliminary data.</text>
</comment>
<name>A0AAV4UBM5_CAEEX</name>
<dbReference type="AlphaFoldDB" id="A0AAV4UBM5"/>
<dbReference type="Proteomes" id="UP001054945">
    <property type="component" value="Unassembled WGS sequence"/>
</dbReference>
<evidence type="ECO:0000313" key="1">
    <source>
        <dbReference type="EMBL" id="GIY55157.1"/>
    </source>
</evidence>
<keyword evidence="2" id="KW-1185">Reference proteome</keyword>
<sequence>MTRHFIFSEPAIYSPSYNRPAKRVHLLIPRSLSTGRRGGQYLLLQLAIRCAIRHSHGGPVSCNCAVTNARRGVSLSLAWEGKKKKKRTTYSIPCAQFPRWAVSIKQKTPPSLIRGPARSAPMCEH</sequence>
<accession>A0AAV4UBM5</accession>